<dbReference type="AlphaFoldDB" id="A0A399RGM3"/>
<comment type="caution">
    <text evidence="3">The sequence shown here is derived from an EMBL/GenBank/DDBJ whole genome shotgun (WGS) entry which is preliminary data.</text>
</comment>
<feature type="domain" description="Peptidase M24" evidence="2">
    <location>
        <begin position="216"/>
        <end position="418"/>
    </location>
</feature>
<proteinExistence type="predicted"/>
<sequence length="452" mass="50257">MRKLIYGLSAAAILAGSPATAQEPAQGEVSMSPEMPEILTLRERAAIEDAWLGERLDTVVPALMRENEIDMWVLVAREYLEDPVVDTMLNSTSLHARRRTILVFHDPGEGQDVERLTVSRYGLGGFFESAWNPEEQGHDQWARFAEIVAERDPQKIALNISSVNAFADGLTSSQYTDLAEALDPKYRERIVSGFDLSIGWLETRIPAEMEYYGHIVRVAHSIIGEAFSTKVITPGVTTTDDVVWFTRQKTADLGIDSWFHNSVHIFREGEEEELMGDAVIEEGDLLWIDLGIVYMGLSTDTQHLAYVLKDGETDAPEGIKAGLRASNDVQDALTSSFETGLTGNEILEIARKKAIDAGLEPSIYSHPIGYHGHGAGTSIGFWDNQGPTEKGEYRLRANTAWSIELYAKEAVPEWGGQEITFRTEEDAFFDGETVTYIDGRQIKLHLIGDTEE</sequence>
<evidence type="ECO:0000256" key="1">
    <source>
        <dbReference type="SAM" id="SignalP"/>
    </source>
</evidence>
<dbReference type="Pfam" id="PF00557">
    <property type="entry name" value="Peptidase_M24"/>
    <property type="match status" value="1"/>
</dbReference>
<keyword evidence="4" id="KW-1185">Reference proteome</keyword>
<organism evidence="3 4">
    <name type="scientific">Henriciella algicola</name>
    <dbReference type="NCBI Taxonomy" id="1608422"/>
    <lineage>
        <taxon>Bacteria</taxon>
        <taxon>Pseudomonadati</taxon>
        <taxon>Pseudomonadota</taxon>
        <taxon>Alphaproteobacteria</taxon>
        <taxon>Hyphomonadales</taxon>
        <taxon>Hyphomonadaceae</taxon>
        <taxon>Henriciella</taxon>
    </lineage>
</organism>
<dbReference type="Proteomes" id="UP000265845">
    <property type="component" value="Unassembled WGS sequence"/>
</dbReference>
<evidence type="ECO:0000313" key="3">
    <source>
        <dbReference type="EMBL" id="RIJ29614.1"/>
    </source>
</evidence>
<dbReference type="RefSeq" id="WP_119454020.1">
    <property type="nucleotide sequence ID" value="NZ_QWGA01000006.1"/>
</dbReference>
<keyword evidence="1" id="KW-0732">Signal</keyword>
<keyword evidence="3" id="KW-0645">Protease</keyword>
<dbReference type="InterPro" id="IPR036005">
    <property type="entry name" value="Creatinase/aminopeptidase-like"/>
</dbReference>
<dbReference type="GO" id="GO:0004177">
    <property type="term" value="F:aminopeptidase activity"/>
    <property type="evidence" value="ECO:0007669"/>
    <property type="project" value="UniProtKB-KW"/>
</dbReference>
<dbReference type="OrthoDB" id="9765815at2"/>
<protein>
    <submittedName>
        <fullName evidence="3">Aminopeptidase P family protein</fullName>
    </submittedName>
</protein>
<feature type="chain" id="PRO_5017279140" evidence="1">
    <location>
        <begin position="22"/>
        <end position="452"/>
    </location>
</feature>
<dbReference type="SUPFAM" id="SSF55920">
    <property type="entry name" value="Creatinase/aminopeptidase"/>
    <property type="match status" value="1"/>
</dbReference>
<feature type="signal peptide" evidence="1">
    <location>
        <begin position="1"/>
        <end position="21"/>
    </location>
</feature>
<keyword evidence="3" id="KW-0378">Hydrolase</keyword>
<dbReference type="InterPro" id="IPR000994">
    <property type="entry name" value="Pept_M24"/>
</dbReference>
<keyword evidence="3" id="KW-0031">Aminopeptidase</keyword>
<reference evidence="3 4" key="1">
    <citation type="submission" date="2018-08" db="EMBL/GenBank/DDBJ databases">
        <title>Henriciella mobilis sp. nov., isolated from seawater.</title>
        <authorList>
            <person name="Cheng H."/>
            <person name="Wu Y.-H."/>
            <person name="Xu X.-W."/>
            <person name="Guo L.-L."/>
        </authorList>
    </citation>
    <scope>NUCLEOTIDE SEQUENCE [LARGE SCALE GENOMIC DNA]</scope>
    <source>
        <strain evidence="3 4">CCUG67844</strain>
    </source>
</reference>
<dbReference type="EMBL" id="QWGA01000006">
    <property type="protein sequence ID" value="RIJ29614.1"/>
    <property type="molecule type" value="Genomic_DNA"/>
</dbReference>
<gene>
    <name evidence="3" type="ORF">D1222_09510</name>
</gene>
<evidence type="ECO:0000259" key="2">
    <source>
        <dbReference type="Pfam" id="PF00557"/>
    </source>
</evidence>
<name>A0A399RGM3_9PROT</name>
<dbReference type="Gene3D" id="3.90.230.10">
    <property type="entry name" value="Creatinase/methionine aminopeptidase superfamily"/>
    <property type="match status" value="1"/>
</dbReference>
<accession>A0A399RGM3</accession>
<evidence type="ECO:0000313" key="4">
    <source>
        <dbReference type="Proteomes" id="UP000265845"/>
    </source>
</evidence>